<sequence length="114" mass="12544">MNTTIFMLNLFSALSFYGFGLACLSTEAMRAEFARYHLDRYRAITGWLQLAGATGLVVGIWLPAVGFAAALGISLQMLAGFGVRIYIRDKWLQCFPAAFYCILNAGLAAAYWSL</sequence>
<reference evidence="6 7" key="1">
    <citation type="submission" date="2019-06" db="EMBL/GenBank/DDBJ databases">
        <title>Metagenome assembled Genome of Spiribacter salinus SL48-SHIP from the microbial mat of Salt Lake 48 (Novosibirsk region, Russia).</title>
        <authorList>
            <person name="Shipova A."/>
            <person name="Rozanov A.S."/>
            <person name="Bryanskaya A.V."/>
            <person name="Peltek S.E."/>
        </authorList>
    </citation>
    <scope>NUCLEOTIDE SEQUENCE [LARGE SCALE GENOMIC DNA]</scope>
    <source>
        <strain evidence="6">SL48-SHIP-2</strain>
    </source>
</reference>
<organism evidence="6 7">
    <name type="scientific">Spiribacter salinus</name>
    <dbReference type="NCBI Taxonomy" id="1335746"/>
    <lineage>
        <taxon>Bacteria</taxon>
        <taxon>Pseudomonadati</taxon>
        <taxon>Pseudomonadota</taxon>
        <taxon>Gammaproteobacteria</taxon>
        <taxon>Chromatiales</taxon>
        <taxon>Ectothiorhodospiraceae</taxon>
        <taxon>Spiribacter</taxon>
    </lineage>
</organism>
<dbReference type="AlphaFoldDB" id="A0A540VJF0"/>
<evidence type="ECO:0008006" key="8">
    <source>
        <dbReference type="Google" id="ProtNLM"/>
    </source>
</evidence>
<proteinExistence type="predicted"/>
<keyword evidence="3 5" id="KW-1133">Transmembrane helix</keyword>
<protein>
    <recommendedName>
        <fullName evidence="8">DoxX family protein</fullName>
    </recommendedName>
</protein>
<gene>
    <name evidence="6" type="ORF">FKY71_16400</name>
</gene>
<feature type="transmembrane region" description="Helical" evidence="5">
    <location>
        <begin position="44"/>
        <end position="62"/>
    </location>
</feature>
<feature type="transmembrane region" description="Helical" evidence="5">
    <location>
        <begin position="94"/>
        <end position="112"/>
    </location>
</feature>
<dbReference type="InterPro" id="IPR032808">
    <property type="entry name" value="DoxX"/>
</dbReference>
<name>A0A540VJF0_9GAMM</name>
<evidence type="ECO:0000256" key="1">
    <source>
        <dbReference type="ARBA" id="ARBA00004141"/>
    </source>
</evidence>
<evidence type="ECO:0000256" key="3">
    <source>
        <dbReference type="ARBA" id="ARBA00022989"/>
    </source>
</evidence>
<keyword evidence="2 5" id="KW-0812">Transmembrane</keyword>
<dbReference type="GO" id="GO:0016020">
    <property type="term" value="C:membrane"/>
    <property type="evidence" value="ECO:0007669"/>
    <property type="project" value="UniProtKB-SubCell"/>
</dbReference>
<dbReference type="Pfam" id="PF13564">
    <property type="entry name" value="DoxX_2"/>
    <property type="match status" value="1"/>
</dbReference>
<feature type="transmembrane region" description="Helical" evidence="5">
    <location>
        <begin position="6"/>
        <end position="24"/>
    </location>
</feature>
<evidence type="ECO:0000256" key="5">
    <source>
        <dbReference type="SAM" id="Phobius"/>
    </source>
</evidence>
<keyword evidence="4 5" id="KW-0472">Membrane</keyword>
<evidence type="ECO:0000313" key="7">
    <source>
        <dbReference type="Proteomes" id="UP000315400"/>
    </source>
</evidence>
<evidence type="ECO:0000256" key="2">
    <source>
        <dbReference type="ARBA" id="ARBA00022692"/>
    </source>
</evidence>
<evidence type="ECO:0000256" key="4">
    <source>
        <dbReference type="ARBA" id="ARBA00023136"/>
    </source>
</evidence>
<comment type="subcellular location">
    <subcellularLocation>
        <location evidence="1">Membrane</location>
        <topology evidence="1">Multi-pass membrane protein</topology>
    </subcellularLocation>
</comment>
<comment type="caution">
    <text evidence="6">The sequence shown here is derived from an EMBL/GenBank/DDBJ whole genome shotgun (WGS) entry which is preliminary data.</text>
</comment>
<dbReference type="Proteomes" id="UP000315400">
    <property type="component" value="Unassembled WGS sequence"/>
</dbReference>
<accession>A0A540VJF0</accession>
<dbReference type="EMBL" id="VIFK01000328">
    <property type="protein sequence ID" value="TQE96890.1"/>
    <property type="molecule type" value="Genomic_DNA"/>
</dbReference>
<evidence type="ECO:0000313" key="6">
    <source>
        <dbReference type="EMBL" id="TQE96890.1"/>
    </source>
</evidence>